<dbReference type="OMA" id="WALDPFG"/>
<comment type="caution">
    <text evidence="1">The sequence shown here is derived from an EMBL/GenBank/DDBJ whole genome shotgun (WGS) entry which is preliminary data.</text>
</comment>
<dbReference type="Proteomes" id="UP000075243">
    <property type="component" value="Unassembled WGS sequence"/>
</dbReference>
<dbReference type="AlphaFoldDB" id="A0A151UEK1"/>
<dbReference type="Gramene" id="C.cajan_44370.t">
    <property type="protein sequence ID" value="C.cajan_44370.t.cds1"/>
    <property type="gene ID" value="C.cajan_44370"/>
</dbReference>
<dbReference type="EMBL" id="AGCT01029800">
    <property type="protein sequence ID" value="KYP77671.1"/>
    <property type="molecule type" value="Genomic_DNA"/>
</dbReference>
<feature type="non-terminal residue" evidence="1">
    <location>
        <position position="1"/>
    </location>
</feature>
<sequence length="91" mass="9943">WWVSTNGHSWLGSDNAIPEGVGSWALDPFGPGERVTLGRGLVNQLVAPLVEVSGPFFFRCLGYTFGIPQKGIWIYFPQSSLYARPPSSNTS</sequence>
<evidence type="ECO:0000313" key="1">
    <source>
        <dbReference type="EMBL" id="KYP77671.1"/>
    </source>
</evidence>
<name>A0A151UEK1_CAJCA</name>
<accession>A0A151UEK1</accession>
<organism evidence="1 2">
    <name type="scientific">Cajanus cajan</name>
    <name type="common">Pigeon pea</name>
    <name type="synonym">Cajanus indicus</name>
    <dbReference type="NCBI Taxonomy" id="3821"/>
    <lineage>
        <taxon>Eukaryota</taxon>
        <taxon>Viridiplantae</taxon>
        <taxon>Streptophyta</taxon>
        <taxon>Embryophyta</taxon>
        <taxon>Tracheophyta</taxon>
        <taxon>Spermatophyta</taxon>
        <taxon>Magnoliopsida</taxon>
        <taxon>eudicotyledons</taxon>
        <taxon>Gunneridae</taxon>
        <taxon>Pentapetalae</taxon>
        <taxon>rosids</taxon>
        <taxon>fabids</taxon>
        <taxon>Fabales</taxon>
        <taxon>Fabaceae</taxon>
        <taxon>Papilionoideae</taxon>
        <taxon>50 kb inversion clade</taxon>
        <taxon>NPAAA clade</taxon>
        <taxon>indigoferoid/millettioid clade</taxon>
        <taxon>Phaseoleae</taxon>
        <taxon>Cajanus</taxon>
    </lineage>
</organism>
<evidence type="ECO:0000313" key="2">
    <source>
        <dbReference type="Proteomes" id="UP000075243"/>
    </source>
</evidence>
<proteinExistence type="predicted"/>
<gene>
    <name evidence="1" type="ORF">KK1_048134</name>
</gene>
<protein>
    <submittedName>
        <fullName evidence="1">Uncharacterized protein</fullName>
    </submittedName>
</protein>
<keyword evidence="2" id="KW-1185">Reference proteome</keyword>
<reference evidence="1" key="1">
    <citation type="journal article" date="2012" name="Nat. Biotechnol.">
        <title>Draft genome sequence of pigeonpea (Cajanus cajan), an orphan legume crop of resource-poor farmers.</title>
        <authorList>
            <person name="Varshney R.K."/>
            <person name="Chen W."/>
            <person name="Li Y."/>
            <person name="Bharti A.K."/>
            <person name="Saxena R.K."/>
            <person name="Schlueter J.A."/>
            <person name="Donoghue M.T."/>
            <person name="Azam S."/>
            <person name="Fan G."/>
            <person name="Whaley A.M."/>
            <person name="Farmer A.D."/>
            <person name="Sheridan J."/>
            <person name="Iwata A."/>
            <person name="Tuteja R."/>
            <person name="Penmetsa R.V."/>
            <person name="Wu W."/>
            <person name="Upadhyaya H.D."/>
            <person name="Yang S.P."/>
            <person name="Shah T."/>
            <person name="Saxena K.B."/>
            <person name="Michael T."/>
            <person name="McCombie W.R."/>
            <person name="Yang B."/>
            <person name="Zhang G."/>
            <person name="Yang H."/>
            <person name="Wang J."/>
            <person name="Spillane C."/>
            <person name="Cook D.R."/>
            <person name="May G.D."/>
            <person name="Xu X."/>
            <person name="Jackson S.A."/>
        </authorList>
    </citation>
    <scope>NUCLEOTIDE SEQUENCE [LARGE SCALE GENOMIC DNA]</scope>
</reference>